<dbReference type="EMBL" id="JAENHL010000007">
    <property type="protein sequence ID" value="MBK1867692.1"/>
    <property type="molecule type" value="Genomic_DNA"/>
</dbReference>
<evidence type="ECO:0000313" key="1">
    <source>
        <dbReference type="EMBL" id="MBK1867692.1"/>
    </source>
</evidence>
<gene>
    <name evidence="1" type="ORF">JHL16_15140</name>
</gene>
<dbReference type="Proteomes" id="UP000616151">
    <property type="component" value="Unassembled WGS sequence"/>
</dbReference>
<comment type="caution">
    <text evidence="1">The sequence shown here is derived from an EMBL/GenBank/DDBJ whole genome shotgun (WGS) entry which is preliminary data.</text>
</comment>
<evidence type="ECO:0000313" key="2">
    <source>
        <dbReference type="Proteomes" id="UP000616151"/>
    </source>
</evidence>
<name>A0ACC5R537_9HYPH</name>
<proteinExistence type="predicted"/>
<sequence length="470" mass="51164">MRRLLPQSLPAWVLLIVVTGLLAAQTATLVIASHGVASTGRSFDLFRLGERTVALSKALYSATPAARPGLLDDLATPPLMLSMSARPAVTSAIPADDELAELEDILVAKLGRDGVSDIRIREEDPAAVLRITEPRANDAEDEPGNVEEQLSEAASNLGRSGRFVVSVQFNDGQWLNFVSPVTPDPPVLTPENIPLYVGAAVFIILLSLWTIRQLTAPYAAFERAVKAIGNDLNRPPLPETGSREVRAAVRAINWMQSKVRDYVSEREHLAAALAHDLRTPVTRLRLRFELLKKKNETKALIADLAEIEAIIQSVVDFASHEPHKEASERIDMISLAEAICDDFPEVQMDQPAEPVRIVCTGRPIALKRCLTNLIDNAVKYGKRARVTVTETDGNVDVAIADEGEGIPADEIESVFEPFERRERSRNRETGGIGLGLAIARGIARTHQGDITMTPRAEGGMKVVLSLPKGS</sequence>
<organism evidence="1 2">
    <name type="scientific">Taklimakanibacter albus</name>
    <dbReference type="NCBI Taxonomy" id="2800327"/>
    <lineage>
        <taxon>Bacteria</taxon>
        <taxon>Pseudomonadati</taxon>
        <taxon>Pseudomonadota</taxon>
        <taxon>Alphaproteobacteria</taxon>
        <taxon>Hyphomicrobiales</taxon>
        <taxon>Aestuariivirgaceae</taxon>
        <taxon>Taklimakanibacter</taxon>
    </lineage>
</organism>
<reference evidence="1" key="1">
    <citation type="submission" date="2021-01" db="EMBL/GenBank/DDBJ databases">
        <authorList>
            <person name="Sun Q."/>
        </authorList>
    </citation>
    <scope>NUCLEOTIDE SEQUENCE</scope>
    <source>
        <strain evidence="1">YIM B02566</strain>
    </source>
</reference>
<protein>
    <submittedName>
        <fullName evidence="1">Osmolarity sensor protein EnvZ</fullName>
    </submittedName>
</protein>
<accession>A0ACC5R537</accession>
<keyword evidence="2" id="KW-1185">Reference proteome</keyword>